<evidence type="ECO:0000256" key="3">
    <source>
        <dbReference type="ARBA" id="ARBA00022741"/>
    </source>
</evidence>
<evidence type="ECO:0000313" key="6">
    <source>
        <dbReference type="EMBL" id="XCM38649.1"/>
    </source>
</evidence>
<dbReference type="InterPro" id="IPR027417">
    <property type="entry name" value="P-loop_NTPase"/>
</dbReference>
<proteinExistence type="inferred from homology"/>
<dbReference type="GO" id="GO:0005524">
    <property type="term" value="F:ATP binding"/>
    <property type="evidence" value="ECO:0007669"/>
    <property type="project" value="UniProtKB-KW"/>
</dbReference>
<evidence type="ECO:0000256" key="4">
    <source>
        <dbReference type="ARBA" id="ARBA00022840"/>
    </source>
</evidence>
<dbReference type="Pfam" id="PF02223">
    <property type="entry name" value="Thymidylate_kin"/>
    <property type="match status" value="1"/>
</dbReference>
<dbReference type="Gene3D" id="3.40.50.300">
    <property type="entry name" value="P-loop containing nucleotide triphosphate hydrolases"/>
    <property type="match status" value="1"/>
</dbReference>
<protein>
    <recommendedName>
        <fullName evidence="2">Thymidylate kinase</fullName>
    </recommendedName>
</protein>
<evidence type="ECO:0000256" key="1">
    <source>
        <dbReference type="ARBA" id="ARBA00009776"/>
    </source>
</evidence>
<dbReference type="GO" id="GO:0006227">
    <property type="term" value="P:dUDP biosynthetic process"/>
    <property type="evidence" value="ECO:0007669"/>
    <property type="project" value="TreeGrafter"/>
</dbReference>
<dbReference type="GO" id="GO:0006233">
    <property type="term" value="P:dTDP biosynthetic process"/>
    <property type="evidence" value="ECO:0007669"/>
    <property type="project" value="TreeGrafter"/>
</dbReference>
<sequence length="198" mass="22745">MKNFPFFVFEGVDGSGKTTLAKLLAKRLNLCYYSSIPDGLLSIQEQITATNSPIATFHFYSLCNLMRSNEYISNLNHSGVVADRYVFSTFAYHSLLLKQDLSAHFRIWQSDSNFLWPDVVIYITASPEVIKKRIANRSQSISPQWYGDKVSLEYNIPQSYERIFELVNIPIVRIDTTNENAEESYHNLCTKINKITPL</sequence>
<dbReference type="GO" id="GO:0004798">
    <property type="term" value="F:dTMP kinase activity"/>
    <property type="evidence" value="ECO:0007669"/>
    <property type="project" value="TreeGrafter"/>
</dbReference>
<dbReference type="SUPFAM" id="SSF52540">
    <property type="entry name" value="P-loop containing nucleoside triphosphate hydrolases"/>
    <property type="match status" value="1"/>
</dbReference>
<keyword evidence="4" id="KW-0067">ATP-binding</keyword>
<accession>A0AAU8JIS0</accession>
<keyword evidence="6" id="KW-0808">Transferase</keyword>
<dbReference type="EMBL" id="CP159837">
    <property type="protein sequence ID" value="XCM38649.1"/>
    <property type="molecule type" value="Genomic_DNA"/>
</dbReference>
<keyword evidence="6" id="KW-0418">Kinase</keyword>
<dbReference type="AlphaFoldDB" id="A0AAU8JIS0"/>
<dbReference type="InterPro" id="IPR039430">
    <property type="entry name" value="Thymidylate_kin-like_dom"/>
</dbReference>
<dbReference type="PANTHER" id="PTHR10344:SF4">
    <property type="entry name" value="UMP-CMP KINASE 2, MITOCHONDRIAL"/>
    <property type="match status" value="1"/>
</dbReference>
<dbReference type="GO" id="GO:0004550">
    <property type="term" value="F:nucleoside diphosphate kinase activity"/>
    <property type="evidence" value="ECO:0007669"/>
    <property type="project" value="TreeGrafter"/>
</dbReference>
<dbReference type="GO" id="GO:0006235">
    <property type="term" value="P:dTTP biosynthetic process"/>
    <property type="evidence" value="ECO:0007669"/>
    <property type="project" value="TreeGrafter"/>
</dbReference>
<evidence type="ECO:0000259" key="5">
    <source>
        <dbReference type="Pfam" id="PF02223"/>
    </source>
</evidence>
<dbReference type="GO" id="GO:0005737">
    <property type="term" value="C:cytoplasm"/>
    <property type="evidence" value="ECO:0007669"/>
    <property type="project" value="TreeGrafter"/>
</dbReference>
<gene>
    <name evidence="6" type="ORF">ABWT76_001509</name>
</gene>
<comment type="similarity">
    <text evidence="1">Belongs to the thymidylate kinase family.</text>
</comment>
<evidence type="ECO:0000256" key="2">
    <source>
        <dbReference type="ARBA" id="ARBA00017144"/>
    </source>
</evidence>
<reference evidence="6" key="1">
    <citation type="submission" date="2024-07" db="EMBL/GenBank/DDBJ databases">
        <authorList>
            <person name="Kim Y.J."/>
            <person name="Jeong J.Y."/>
        </authorList>
    </citation>
    <scope>NUCLEOTIDE SEQUENCE</scope>
    <source>
        <strain evidence="6">GIHE-MW2</strain>
    </source>
</reference>
<organism evidence="6">
    <name type="scientific">Planktothricoides raciborskii GIHE-MW2</name>
    <dbReference type="NCBI Taxonomy" id="2792601"/>
    <lineage>
        <taxon>Bacteria</taxon>
        <taxon>Bacillati</taxon>
        <taxon>Cyanobacteriota</taxon>
        <taxon>Cyanophyceae</taxon>
        <taxon>Oscillatoriophycideae</taxon>
        <taxon>Oscillatoriales</taxon>
        <taxon>Oscillatoriaceae</taxon>
        <taxon>Planktothricoides</taxon>
    </lineage>
</organism>
<dbReference type="PANTHER" id="PTHR10344">
    <property type="entry name" value="THYMIDYLATE KINASE"/>
    <property type="match status" value="1"/>
</dbReference>
<feature type="domain" description="Thymidylate kinase-like" evidence="5">
    <location>
        <begin position="9"/>
        <end position="179"/>
    </location>
</feature>
<keyword evidence="3" id="KW-0547">Nucleotide-binding</keyword>
<name>A0AAU8JIS0_9CYAN</name>
<dbReference type="RefSeq" id="WP_054466002.1">
    <property type="nucleotide sequence ID" value="NZ_CP159837.1"/>
</dbReference>